<accession>A0A6G1GTT1</accession>
<keyword evidence="19" id="KW-1185">Reference proteome</keyword>
<dbReference type="GO" id="GO:0046872">
    <property type="term" value="F:metal ion binding"/>
    <property type="evidence" value="ECO:0007669"/>
    <property type="project" value="UniProtKB-UniRule"/>
</dbReference>
<keyword evidence="7 15" id="KW-0479">Metal-binding</keyword>
<gene>
    <name evidence="18" type="ORF">K402DRAFT_465524</name>
</gene>
<dbReference type="CDD" id="cd06457">
    <property type="entry name" value="M3A_MIP"/>
    <property type="match status" value="1"/>
</dbReference>
<evidence type="ECO:0000256" key="13">
    <source>
        <dbReference type="ARBA" id="ARBA00025208"/>
    </source>
</evidence>
<evidence type="ECO:0000313" key="18">
    <source>
        <dbReference type="EMBL" id="KAF1984158.1"/>
    </source>
</evidence>
<keyword evidence="9 15" id="KW-0862">Zinc</keyword>
<dbReference type="SUPFAM" id="SSF55486">
    <property type="entry name" value="Metalloproteases ('zincins'), catalytic domain"/>
    <property type="match status" value="1"/>
</dbReference>
<dbReference type="InterPro" id="IPR045090">
    <property type="entry name" value="Pept_M3A_M3B"/>
</dbReference>
<evidence type="ECO:0000256" key="11">
    <source>
        <dbReference type="ARBA" id="ARBA00023049"/>
    </source>
</evidence>
<dbReference type="Pfam" id="PF01432">
    <property type="entry name" value="Peptidase_M3"/>
    <property type="match status" value="1"/>
</dbReference>
<dbReference type="GO" id="GO:0006518">
    <property type="term" value="P:peptide metabolic process"/>
    <property type="evidence" value="ECO:0007669"/>
    <property type="project" value="TreeGrafter"/>
</dbReference>
<keyword evidence="10" id="KW-0809">Transit peptide</keyword>
<comment type="catalytic activity">
    <reaction evidence="1">
        <text>Release of an N-terminal octapeptide as second stage of processing of some proteins imported into the mitochondrion.</text>
        <dbReference type="EC" id="3.4.24.59"/>
    </reaction>
</comment>
<keyword evidence="12" id="KW-0496">Mitochondrion</keyword>
<dbReference type="InterPro" id="IPR024079">
    <property type="entry name" value="MetalloPept_cat_dom_sf"/>
</dbReference>
<dbReference type="PANTHER" id="PTHR11804:SF79">
    <property type="entry name" value="MITOCHONDRIAL INTERMEDIATE PEPTIDASE"/>
    <property type="match status" value="1"/>
</dbReference>
<evidence type="ECO:0000256" key="1">
    <source>
        <dbReference type="ARBA" id="ARBA00000436"/>
    </source>
</evidence>
<dbReference type="EMBL" id="ML977170">
    <property type="protein sequence ID" value="KAF1984158.1"/>
    <property type="molecule type" value="Genomic_DNA"/>
</dbReference>
<dbReference type="GO" id="GO:0005759">
    <property type="term" value="C:mitochondrial matrix"/>
    <property type="evidence" value="ECO:0007669"/>
    <property type="project" value="UniProtKB-SubCell"/>
</dbReference>
<name>A0A6G1GTT1_9PEZI</name>
<evidence type="ECO:0000256" key="16">
    <source>
        <dbReference type="SAM" id="MobiDB-lite"/>
    </source>
</evidence>
<dbReference type="InterPro" id="IPR033851">
    <property type="entry name" value="M3A_MIP"/>
</dbReference>
<sequence>MYKSLRRQRWTCPNCLVSKRQRRSLTGVAAAARQTDTTDLPPPNYANPAAKHDDSTLRKIFDSRDFWADFSRSSKHHVSGRSAGLFQNRYLTSPEGFQRFAEVTLKKCHKVVAKIIAAHTVEDYKVIVRDLDRLSDLLCRVIDLADFVRNTHPDRVIQSAATQAYSSMFEYMNELNTTIELNEQLIKAASMPEVTNAWSEEEKVVANILMKDFSKSAIDLPESTRRRFVELSSEISVVGSSFADGMAPKQNILTFESSRLKGMNPVVVKKMTRWGQVTIPTTGSRALMALREVEDPDVRRDIYMANRTSSESSTRDLESLVALRSELAKVSGYETFAHMALSDKMAKTPEAVTQFLSALHQANGPRVQSELASLLELKKADAHSRLLPDRLDAWDRDYYTTRLLSGLRTRIRSQDSLRAFFSLGTVMQGLSRLFNRLYGIRLVPRETSPGETWNSDVRRIDVIDDKLGHIAVVYCDLFERHGKSPNPAHFTLRCSRQITTDELQDTASESLSPFDNPVEAATDGMAHTVDPSNGRIYSLPTIALICDFASSSPSSSSQQPTLLSFNEVRTLFHEMGHAVHSILGRTTLQNVAGTRCATDFAELPSVLMEYFAAAPEVLELWARHWETDKPLPYALVKERLDIEKRFAGAEVESQILLALLDQRYHGHFATGESIDSTRLCHETYNSYSSVPEPAGTSPQGFFGHLFGYGATYYSYLFDRAIAAKVWKDVFESGKAATERERGERWREEVLKWGGGRDPWRCVAGVLGGEEAEKVAEGGTRGMERVGMWGVRGD</sequence>
<feature type="domain" description="Peptidase M3A/M3B catalytic" evidence="17">
    <location>
        <begin position="290"/>
        <end position="770"/>
    </location>
</feature>
<organism evidence="18 19">
    <name type="scientific">Aulographum hederae CBS 113979</name>
    <dbReference type="NCBI Taxonomy" id="1176131"/>
    <lineage>
        <taxon>Eukaryota</taxon>
        <taxon>Fungi</taxon>
        <taxon>Dikarya</taxon>
        <taxon>Ascomycota</taxon>
        <taxon>Pezizomycotina</taxon>
        <taxon>Dothideomycetes</taxon>
        <taxon>Pleosporomycetidae</taxon>
        <taxon>Aulographales</taxon>
        <taxon>Aulographaceae</taxon>
    </lineage>
</organism>
<evidence type="ECO:0000256" key="2">
    <source>
        <dbReference type="ARBA" id="ARBA00004305"/>
    </source>
</evidence>
<dbReference type="Gene3D" id="3.40.390.10">
    <property type="entry name" value="Collagenase (Catalytic Domain)"/>
    <property type="match status" value="1"/>
</dbReference>
<dbReference type="Proteomes" id="UP000800041">
    <property type="component" value="Unassembled WGS sequence"/>
</dbReference>
<dbReference type="PANTHER" id="PTHR11804">
    <property type="entry name" value="PROTEASE M3 THIMET OLIGOPEPTIDASE-RELATED"/>
    <property type="match status" value="1"/>
</dbReference>
<dbReference type="OrthoDB" id="17530at2759"/>
<dbReference type="GO" id="GO:0004222">
    <property type="term" value="F:metalloendopeptidase activity"/>
    <property type="evidence" value="ECO:0007669"/>
    <property type="project" value="UniProtKB-EC"/>
</dbReference>
<evidence type="ECO:0000256" key="12">
    <source>
        <dbReference type="ARBA" id="ARBA00023128"/>
    </source>
</evidence>
<feature type="region of interest" description="Disordered" evidence="16">
    <location>
        <begin position="27"/>
        <end position="52"/>
    </location>
</feature>
<proteinExistence type="inferred from homology"/>
<evidence type="ECO:0000259" key="17">
    <source>
        <dbReference type="Pfam" id="PF01432"/>
    </source>
</evidence>
<comment type="subcellular location">
    <subcellularLocation>
        <location evidence="2">Mitochondrion matrix</location>
    </subcellularLocation>
</comment>
<dbReference type="InterPro" id="IPR001567">
    <property type="entry name" value="Pept_M3A_M3B_dom"/>
</dbReference>
<keyword evidence="6 15" id="KW-0645">Protease</keyword>
<evidence type="ECO:0000256" key="15">
    <source>
        <dbReference type="RuleBase" id="RU003435"/>
    </source>
</evidence>
<evidence type="ECO:0000256" key="3">
    <source>
        <dbReference type="ARBA" id="ARBA00006040"/>
    </source>
</evidence>
<evidence type="ECO:0000256" key="7">
    <source>
        <dbReference type="ARBA" id="ARBA00022723"/>
    </source>
</evidence>
<protein>
    <recommendedName>
        <fullName evidence="5">Mitochondrial intermediate peptidase</fullName>
        <ecNumber evidence="4">3.4.24.59</ecNumber>
    </recommendedName>
    <alternativeName>
        <fullName evidence="14">Octapeptidyl aminopeptidase</fullName>
    </alternativeName>
</protein>
<dbReference type="AlphaFoldDB" id="A0A6G1GTT1"/>
<comment type="cofactor">
    <cofactor evidence="15">
        <name>Zn(2+)</name>
        <dbReference type="ChEBI" id="CHEBI:29105"/>
    </cofactor>
    <text evidence="15">Binds 1 zinc ion.</text>
</comment>
<evidence type="ECO:0000256" key="14">
    <source>
        <dbReference type="ARBA" id="ARBA00032470"/>
    </source>
</evidence>
<evidence type="ECO:0000256" key="8">
    <source>
        <dbReference type="ARBA" id="ARBA00022801"/>
    </source>
</evidence>
<dbReference type="InterPro" id="IPR024077">
    <property type="entry name" value="Neurolysin/TOP_dom2"/>
</dbReference>
<evidence type="ECO:0000313" key="19">
    <source>
        <dbReference type="Proteomes" id="UP000800041"/>
    </source>
</evidence>
<comment type="similarity">
    <text evidence="3 15">Belongs to the peptidase M3 family.</text>
</comment>
<evidence type="ECO:0000256" key="4">
    <source>
        <dbReference type="ARBA" id="ARBA00012441"/>
    </source>
</evidence>
<evidence type="ECO:0000256" key="5">
    <source>
        <dbReference type="ARBA" id="ARBA00018046"/>
    </source>
</evidence>
<reference evidence="18" key="1">
    <citation type="journal article" date="2020" name="Stud. Mycol.">
        <title>101 Dothideomycetes genomes: a test case for predicting lifestyles and emergence of pathogens.</title>
        <authorList>
            <person name="Haridas S."/>
            <person name="Albert R."/>
            <person name="Binder M."/>
            <person name="Bloem J."/>
            <person name="Labutti K."/>
            <person name="Salamov A."/>
            <person name="Andreopoulos B."/>
            <person name="Baker S."/>
            <person name="Barry K."/>
            <person name="Bills G."/>
            <person name="Bluhm B."/>
            <person name="Cannon C."/>
            <person name="Castanera R."/>
            <person name="Culley D."/>
            <person name="Daum C."/>
            <person name="Ezra D."/>
            <person name="Gonzalez J."/>
            <person name="Henrissat B."/>
            <person name="Kuo A."/>
            <person name="Liang C."/>
            <person name="Lipzen A."/>
            <person name="Lutzoni F."/>
            <person name="Magnuson J."/>
            <person name="Mondo S."/>
            <person name="Nolan M."/>
            <person name="Ohm R."/>
            <person name="Pangilinan J."/>
            <person name="Park H.-J."/>
            <person name="Ramirez L."/>
            <person name="Alfaro M."/>
            <person name="Sun H."/>
            <person name="Tritt A."/>
            <person name="Yoshinaga Y."/>
            <person name="Zwiers L.-H."/>
            <person name="Turgeon B."/>
            <person name="Goodwin S."/>
            <person name="Spatafora J."/>
            <person name="Crous P."/>
            <person name="Grigoriev I."/>
        </authorList>
    </citation>
    <scope>NUCLEOTIDE SEQUENCE</scope>
    <source>
        <strain evidence="18">CBS 113979</strain>
    </source>
</reference>
<evidence type="ECO:0000256" key="6">
    <source>
        <dbReference type="ARBA" id="ARBA00022670"/>
    </source>
</evidence>
<keyword evidence="8 15" id="KW-0378">Hydrolase</keyword>
<comment type="function">
    <text evidence="13">Cleaves proteins, imported into the mitochondrion, to their mature size. While most mitochondrial precursor proteins are processed to the mature form in one step by mitochondrial processing peptidase (MPP), the sequential cleavage by MIP of an octapeptide after initial processing by MPP is a required step for a subgroup of nuclear-encoded precursor proteins destined for the matrix or the inner membrane.</text>
</comment>
<evidence type="ECO:0000256" key="9">
    <source>
        <dbReference type="ARBA" id="ARBA00022833"/>
    </source>
</evidence>
<dbReference type="Gene3D" id="1.10.1370.10">
    <property type="entry name" value="Neurolysin, domain 3"/>
    <property type="match status" value="1"/>
</dbReference>
<dbReference type="EC" id="3.4.24.59" evidence="4"/>
<evidence type="ECO:0000256" key="10">
    <source>
        <dbReference type="ARBA" id="ARBA00022946"/>
    </source>
</evidence>
<dbReference type="GO" id="GO:0006627">
    <property type="term" value="P:protein processing involved in protein targeting to mitochondrion"/>
    <property type="evidence" value="ECO:0007669"/>
    <property type="project" value="TreeGrafter"/>
</dbReference>
<keyword evidence="11 15" id="KW-0482">Metalloprotease</keyword>